<dbReference type="CDD" id="cd09618">
    <property type="entry name" value="CBM9_like_2"/>
    <property type="match status" value="1"/>
</dbReference>
<feature type="non-terminal residue" evidence="2">
    <location>
        <position position="1"/>
    </location>
</feature>
<reference evidence="2" key="1">
    <citation type="submission" date="2018-05" db="EMBL/GenBank/DDBJ databases">
        <authorList>
            <person name="Lanie J.A."/>
            <person name="Ng W.-L."/>
            <person name="Kazmierczak K.M."/>
            <person name="Andrzejewski T.M."/>
            <person name="Davidsen T.M."/>
            <person name="Wayne K.J."/>
            <person name="Tettelin H."/>
            <person name="Glass J.I."/>
            <person name="Rusch D."/>
            <person name="Podicherti R."/>
            <person name="Tsui H.-C.T."/>
            <person name="Winkler M.E."/>
        </authorList>
    </citation>
    <scope>NUCLEOTIDE SEQUENCE</scope>
</reference>
<evidence type="ECO:0000259" key="1">
    <source>
        <dbReference type="Pfam" id="PF19313"/>
    </source>
</evidence>
<protein>
    <recommendedName>
        <fullName evidence="1">DUF5916 domain-containing protein</fullName>
    </recommendedName>
</protein>
<organism evidence="2">
    <name type="scientific">marine metagenome</name>
    <dbReference type="NCBI Taxonomy" id="408172"/>
    <lineage>
        <taxon>unclassified sequences</taxon>
        <taxon>metagenomes</taxon>
        <taxon>ecological metagenomes</taxon>
    </lineage>
</organism>
<name>A0A381VNM7_9ZZZZ</name>
<dbReference type="SUPFAM" id="SSF49344">
    <property type="entry name" value="CBD9-like"/>
    <property type="match status" value="1"/>
</dbReference>
<accession>A0A381VNM7</accession>
<dbReference type="Pfam" id="PF19313">
    <property type="entry name" value="DUF5916"/>
    <property type="match status" value="1"/>
</dbReference>
<sequence length="756" mass="85451">LWQRLLNPFLIFNASLYMIKFICTLILCSTLLIGQHATSAMKATANPLIDGNVIDDPAWADAPAVSTFIQKTPDEGEPVSEETIVKVMYSEKYFYVSIVAYDREPSGIVISDTRRDASLNNSDSFSFVIDTFKDYQTGYVFGTNPAGIEFDAQITGGGEEGSISRRFSIGSGSGFNVNWDAVWEVRTKRGDYGWSAEFAIPFKTLRYKKDKDQSWGINFERVIARKKEEAHWAPISRQFTMNRLVSAGTLTDMNVPTFRNIKIMPYGLGQQNDVSIEDKSNTDKASDIGIDAKISVGSSMALDLTYNTDFAQVEADEQQINLDRFSLFFPEKRSFFLENAGLFSVGTGGGYFGPDIEMFFSRRIGVGDDGTPVPIIGGGRLTGTLSGMKVGLLSMRTDAVRDVTDQNQYSVLRLKKELPNRTHIGGMYTALDHYGENGYINQSYAIDAQLGIGELSKIVAFAGFTDTPGLESDNAYAYRIEVARDTKQISTVFSYAEVGEGFNPEMGYLKRENYRKWSGRIFTRFRPENKFGILEVRPHVNFDGYWKQDGLWGDDKIKHFQESGRWHIDNHWEFRSGFEIHTGMNIVKEGVLEPFEISDGVTVRDGTFNDKEAQIMIMTNQAKPISFTSMNRMGGFFGGDRLNVTPAIKFRYKDRFTSEFSSNYNKVNLPGGKFTTNLLRARLTYAFTPKMYIQSLLQYNNQSDQWSMNWRFIWQQSAATGLYVVYNQTEDYDGIPIASSTKSFVMKYSYLFDVLN</sequence>
<feature type="domain" description="DUF5916" evidence="1">
    <location>
        <begin position="262"/>
        <end position="366"/>
    </location>
</feature>
<evidence type="ECO:0000313" key="2">
    <source>
        <dbReference type="EMBL" id="SVA41257.1"/>
    </source>
</evidence>
<gene>
    <name evidence="2" type="ORF">METZ01_LOCUS94111</name>
</gene>
<dbReference type="InterPro" id="IPR045670">
    <property type="entry name" value="DUF5916"/>
</dbReference>
<dbReference type="Gene3D" id="2.60.40.1190">
    <property type="match status" value="1"/>
</dbReference>
<dbReference type="EMBL" id="UINC01009194">
    <property type="protein sequence ID" value="SVA41257.1"/>
    <property type="molecule type" value="Genomic_DNA"/>
</dbReference>
<proteinExistence type="predicted"/>
<dbReference type="AlphaFoldDB" id="A0A381VNM7"/>